<evidence type="ECO:0000256" key="4">
    <source>
        <dbReference type="PIRSR" id="PIRSR001365-1"/>
    </source>
</evidence>
<dbReference type="Proteomes" id="UP000262939">
    <property type="component" value="Unassembled WGS sequence"/>
</dbReference>
<dbReference type="SUPFAM" id="SSF51569">
    <property type="entry name" value="Aldolase"/>
    <property type="match status" value="1"/>
</dbReference>
<evidence type="ECO:0000256" key="3">
    <source>
        <dbReference type="PIRNR" id="PIRNR001365"/>
    </source>
</evidence>
<dbReference type="SMART" id="SM01130">
    <property type="entry name" value="DHDPS"/>
    <property type="match status" value="1"/>
</dbReference>
<dbReference type="Pfam" id="PF00701">
    <property type="entry name" value="DHDPS"/>
    <property type="match status" value="1"/>
</dbReference>
<dbReference type="PANTHER" id="PTHR12128:SF66">
    <property type="entry name" value="4-HYDROXY-2-OXOGLUTARATE ALDOLASE, MITOCHONDRIAL"/>
    <property type="match status" value="1"/>
</dbReference>
<evidence type="ECO:0000256" key="5">
    <source>
        <dbReference type="PIRSR" id="PIRSR001365-2"/>
    </source>
</evidence>
<dbReference type="InterPro" id="IPR013785">
    <property type="entry name" value="Aldolase_TIM"/>
</dbReference>
<keyword evidence="7" id="KW-1185">Reference proteome</keyword>
<accession>A0A372LCZ2</accession>
<dbReference type="EMBL" id="QVTD01000005">
    <property type="protein sequence ID" value="RFU63869.1"/>
    <property type="molecule type" value="Genomic_DNA"/>
</dbReference>
<evidence type="ECO:0000256" key="2">
    <source>
        <dbReference type="ARBA" id="ARBA00023239"/>
    </source>
</evidence>
<sequence length="317" mass="35990">MNQAKETDGMTNQKEIQHEGVFSLMLTPFKQNLEIDWKTYDEYVDWQLAAKPHGLFAVCGSSEMKWLTLEERLMLSQQTVNRAGGTPVLATANVQHDILEHKEEVRRMIDTGVSGIVLVPPEGLGEEQDRLMDYFAQLANVADIPVFLYEWPQTNPYFISPEIWGKLTNEFGIKGIKDTTCTFEGIKAKIIETNGNSLVYQANTPFMLDAIAADAKGIMAITSAAFNELVVEFWKEASKDHSSLHAKKLHQYLVFLDSVLRFGYPATAKYLAKLQGISMETFCRWPVELNPEAKKAVDVFYEVYKQWQDAEQGSIFR</sequence>
<proteinExistence type="inferred from homology"/>
<feature type="active site" description="Schiff-base intermediate with substrate" evidence="4">
    <location>
        <position position="177"/>
    </location>
</feature>
<evidence type="ECO:0000313" key="7">
    <source>
        <dbReference type="Proteomes" id="UP000262939"/>
    </source>
</evidence>
<gene>
    <name evidence="6" type="ORF">D0466_10450</name>
</gene>
<dbReference type="InterPro" id="IPR002220">
    <property type="entry name" value="DapA-like"/>
</dbReference>
<dbReference type="CDD" id="cd00408">
    <property type="entry name" value="DHDPS-like"/>
    <property type="match status" value="1"/>
</dbReference>
<feature type="active site" description="Proton donor/acceptor" evidence="4">
    <location>
        <position position="149"/>
    </location>
</feature>
<dbReference type="PIRSF" id="PIRSF001365">
    <property type="entry name" value="DHDPS"/>
    <property type="match status" value="1"/>
</dbReference>
<dbReference type="GO" id="GO:0008840">
    <property type="term" value="F:4-hydroxy-tetrahydrodipicolinate synthase activity"/>
    <property type="evidence" value="ECO:0007669"/>
    <property type="project" value="TreeGrafter"/>
</dbReference>
<dbReference type="Gene3D" id="3.20.20.70">
    <property type="entry name" value="Aldolase class I"/>
    <property type="match status" value="1"/>
</dbReference>
<evidence type="ECO:0000256" key="1">
    <source>
        <dbReference type="ARBA" id="ARBA00007592"/>
    </source>
</evidence>
<dbReference type="AlphaFoldDB" id="A0A372LCZ2"/>
<reference evidence="6 7" key="1">
    <citation type="submission" date="2018-08" db="EMBL/GenBank/DDBJ databases">
        <title>Bacillus chawlae sp. nov., Bacillus glennii sp. nov., and Bacillus saganii sp. nov. Isolated from the Vehicle Assembly Building at Kennedy Space Center where the Viking Spacecraft were Assembled.</title>
        <authorList>
            <person name="Seuylemezian A."/>
            <person name="Vaishampayan P."/>
        </authorList>
    </citation>
    <scope>NUCLEOTIDE SEQUENCE [LARGE SCALE GENOMIC DNA]</scope>
    <source>
        <strain evidence="6 7">V44-8</strain>
    </source>
</reference>
<evidence type="ECO:0000313" key="6">
    <source>
        <dbReference type="EMBL" id="RFU63869.1"/>
    </source>
</evidence>
<protein>
    <submittedName>
        <fullName evidence="6">Dihydrodipicolinate synthase family protein</fullName>
    </submittedName>
</protein>
<dbReference type="PANTHER" id="PTHR12128">
    <property type="entry name" value="DIHYDRODIPICOLINATE SYNTHASE"/>
    <property type="match status" value="1"/>
</dbReference>
<name>A0A372LCZ2_9BACI</name>
<comment type="similarity">
    <text evidence="1 3">Belongs to the DapA family.</text>
</comment>
<keyword evidence="2 3" id="KW-0456">Lyase</keyword>
<comment type="caution">
    <text evidence="6">The sequence shown here is derived from an EMBL/GenBank/DDBJ whole genome shotgun (WGS) entry which is preliminary data.</text>
</comment>
<feature type="binding site" evidence="5">
    <location>
        <position position="219"/>
    </location>
    <ligand>
        <name>pyruvate</name>
        <dbReference type="ChEBI" id="CHEBI:15361"/>
    </ligand>
</feature>
<organism evidence="6 7">
    <name type="scientific">Peribacillus glennii</name>
    <dbReference type="NCBI Taxonomy" id="2303991"/>
    <lineage>
        <taxon>Bacteria</taxon>
        <taxon>Bacillati</taxon>
        <taxon>Bacillota</taxon>
        <taxon>Bacilli</taxon>
        <taxon>Bacillales</taxon>
        <taxon>Bacillaceae</taxon>
        <taxon>Peribacillus</taxon>
    </lineage>
</organism>